<comment type="subcellular location">
    <subcellularLocation>
        <location evidence="1 4">Mitochondrion matrix</location>
    </subcellularLocation>
</comment>
<dbReference type="PANTHER" id="PTHR21237">
    <property type="entry name" value="GRPE PROTEIN"/>
    <property type="match status" value="1"/>
</dbReference>
<reference evidence="7" key="1">
    <citation type="submission" date="2021-01" db="EMBL/GenBank/DDBJ databases">
        <authorList>
            <person name="Corre E."/>
            <person name="Pelletier E."/>
            <person name="Niang G."/>
            <person name="Scheremetjew M."/>
            <person name="Finn R."/>
            <person name="Kale V."/>
            <person name="Holt S."/>
            <person name="Cochrane G."/>
            <person name="Meng A."/>
            <person name="Brown T."/>
            <person name="Cohen L."/>
        </authorList>
    </citation>
    <scope>NUCLEOTIDE SEQUENCE</scope>
    <source>
        <strain evidence="7">Isolate 1302-5</strain>
    </source>
</reference>
<dbReference type="PRINTS" id="PR00773">
    <property type="entry name" value="GRPEPROTEIN"/>
</dbReference>
<dbReference type="HAMAP" id="MF_01151">
    <property type="entry name" value="GrpE"/>
    <property type="match status" value="1"/>
</dbReference>
<accession>A0A7S4MI87</accession>
<dbReference type="AlphaFoldDB" id="A0A7S4MI87"/>
<evidence type="ECO:0000256" key="4">
    <source>
        <dbReference type="RuleBase" id="RU000640"/>
    </source>
</evidence>
<dbReference type="EMBL" id="HBKQ01013686">
    <property type="protein sequence ID" value="CAE2223768.1"/>
    <property type="molecule type" value="Transcribed_RNA"/>
</dbReference>
<evidence type="ECO:0000256" key="3">
    <source>
        <dbReference type="ARBA" id="ARBA00023186"/>
    </source>
</evidence>
<dbReference type="GO" id="GO:0030150">
    <property type="term" value="P:protein import into mitochondrial matrix"/>
    <property type="evidence" value="ECO:0007669"/>
    <property type="project" value="TreeGrafter"/>
</dbReference>
<dbReference type="InterPro" id="IPR000740">
    <property type="entry name" value="GrpE"/>
</dbReference>
<keyword evidence="4" id="KW-0496">Mitochondrion</keyword>
<keyword evidence="3 4" id="KW-0143">Chaperone</keyword>
<dbReference type="Pfam" id="PF01025">
    <property type="entry name" value="GrpE"/>
    <property type="match status" value="1"/>
</dbReference>
<gene>
    <name evidence="7" type="ORF">OAUR00152_LOCUS9419</name>
</gene>
<proteinExistence type="inferred from homology"/>
<sequence>MPSVVRSIAVGRVLVRHGRAAVATGACPSVSVPAPSSSFLAAHRICRPVSFRAVSARRFSDAGKASQQPEEEVEEKGASTSPDTGDAESTASADEGGEAVPPEPSREEELESQVKDLKDQLLRSLAEQENTRRIAKRDVGAAKSFAVTSFAKSLLDTSDNLSRAMESVPPEYRTDSENHPVLATLYEGIRMTDDGLTKAFAKNGLTKFGEPGEKFDPNLHEALYEYADPEREAGTVGQVMKVGFMLNERVVRPAEVGVVKKA</sequence>
<dbReference type="CDD" id="cd00446">
    <property type="entry name" value="GrpE"/>
    <property type="match status" value="1"/>
</dbReference>
<dbReference type="SUPFAM" id="SSF58014">
    <property type="entry name" value="Coiled-coil domain of nucleotide exchange factor GrpE"/>
    <property type="match status" value="1"/>
</dbReference>
<dbReference type="GO" id="GO:0051082">
    <property type="term" value="F:unfolded protein binding"/>
    <property type="evidence" value="ECO:0007669"/>
    <property type="project" value="TreeGrafter"/>
</dbReference>
<dbReference type="InterPro" id="IPR013805">
    <property type="entry name" value="GrpE_CC"/>
</dbReference>
<dbReference type="PROSITE" id="PS01071">
    <property type="entry name" value="GRPE"/>
    <property type="match status" value="1"/>
</dbReference>
<dbReference type="GO" id="GO:0000774">
    <property type="term" value="F:adenyl-nucleotide exchange factor activity"/>
    <property type="evidence" value="ECO:0007669"/>
    <property type="project" value="InterPro"/>
</dbReference>
<dbReference type="GO" id="GO:0001405">
    <property type="term" value="C:PAM complex, Tim23 associated import motor"/>
    <property type="evidence" value="ECO:0007669"/>
    <property type="project" value="TreeGrafter"/>
</dbReference>
<comment type="function">
    <text evidence="4">Essential component of the PAM complex, a complex required for the translocation of transit peptide-containing proteins from the inner membrane into the mitochondrial matrix in an ATP-dependent manner.</text>
</comment>
<dbReference type="GO" id="GO:0051087">
    <property type="term" value="F:protein-folding chaperone binding"/>
    <property type="evidence" value="ECO:0007669"/>
    <property type="project" value="InterPro"/>
</dbReference>
<dbReference type="GO" id="GO:0006457">
    <property type="term" value="P:protein folding"/>
    <property type="evidence" value="ECO:0007669"/>
    <property type="project" value="InterPro"/>
</dbReference>
<feature type="compositionally biased region" description="Basic and acidic residues" evidence="6">
    <location>
        <begin position="104"/>
        <end position="114"/>
    </location>
</feature>
<evidence type="ECO:0000256" key="5">
    <source>
        <dbReference type="RuleBase" id="RU004478"/>
    </source>
</evidence>
<feature type="region of interest" description="Disordered" evidence="6">
    <location>
        <begin position="60"/>
        <end position="114"/>
    </location>
</feature>
<dbReference type="Gene3D" id="2.30.22.10">
    <property type="entry name" value="Head domain of nucleotide exchange factor GrpE"/>
    <property type="match status" value="1"/>
</dbReference>
<dbReference type="GO" id="GO:0042803">
    <property type="term" value="F:protein homodimerization activity"/>
    <property type="evidence" value="ECO:0007669"/>
    <property type="project" value="InterPro"/>
</dbReference>
<dbReference type="InterPro" id="IPR009012">
    <property type="entry name" value="GrpE_head"/>
</dbReference>
<dbReference type="FunFam" id="2.30.22.10:FF:000002">
    <property type="entry name" value="GrpE protein homolog"/>
    <property type="match status" value="1"/>
</dbReference>
<comment type="similarity">
    <text evidence="2 5">Belongs to the GrpE family.</text>
</comment>
<dbReference type="SUPFAM" id="SSF51064">
    <property type="entry name" value="Head domain of nucleotide exchange factor GrpE"/>
    <property type="match status" value="1"/>
</dbReference>
<dbReference type="Gene3D" id="3.90.20.20">
    <property type="match status" value="1"/>
</dbReference>
<feature type="compositionally biased region" description="Polar residues" evidence="6">
    <location>
        <begin position="78"/>
        <end position="92"/>
    </location>
</feature>
<dbReference type="PANTHER" id="PTHR21237:SF23">
    <property type="entry name" value="GRPE PROTEIN HOMOLOG, MITOCHONDRIAL"/>
    <property type="match status" value="1"/>
</dbReference>
<evidence type="ECO:0000256" key="6">
    <source>
        <dbReference type="SAM" id="MobiDB-lite"/>
    </source>
</evidence>
<evidence type="ECO:0000313" key="7">
    <source>
        <dbReference type="EMBL" id="CAE2223768.1"/>
    </source>
</evidence>
<evidence type="ECO:0000256" key="1">
    <source>
        <dbReference type="ARBA" id="ARBA00004305"/>
    </source>
</evidence>
<organism evidence="7">
    <name type="scientific">Odontella aurita</name>
    <dbReference type="NCBI Taxonomy" id="265563"/>
    <lineage>
        <taxon>Eukaryota</taxon>
        <taxon>Sar</taxon>
        <taxon>Stramenopiles</taxon>
        <taxon>Ochrophyta</taxon>
        <taxon>Bacillariophyta</taxon>
        <taxon>Mediophyceae</taxon>
        <taxon>Biddulphiophycidae</taxon>
        <taxon>Eupodiscales</taxon>
        <taxon>Odontellaceae</taxon>
        <taxon>Odontella</taxon>
    </lineage>
</organism>
<evidence type="ECO:0000256" key="2">
    <source>
        <dbReference type="ARBA" id="ARBA00009054"/>
    </source>
</evidence>
<protein>
    <recommendedName>
        <fullName evidence="4">GrpE protein homolog</fullName>
    </recommendedName>
</protein>
<name>A0A7S4MI87_9STRA</name>